<proteinExistence type="predicted"/>
<gene>
    <name evidence="2" type="ORF">N0V87_008644</name>
</gene>
<reference evidence="2" key="1">
    <citation type="submission" date="2022-10" db="EMBL/GenBank/DDBJ databases">
        <title>Tapping the CABI collections for fungal endophytes: first genome assemblies for Collariella, Neodidymelliopsis, Ascochyta clinopodiicola, Didymella pomorum, Didymosphaeria variabile, Neocosmospora piperis and Neocucurbitaria cava.</title>
        <authorList>
            <person name="Hill R."/>
        </authorList>
    </citation>
    <scope>NUCLEOTIDE SEQUENCE</scope>
    <source>
        <strain evidence="2">IMI 360193</strain>
    </source>
</reference>
<evidence type="ECO:0000313" key="2">
    <source>
        <dbReference type="EMBL" id="KAJ4332083.1"/>
    </source>
</evidence>
<accession>A0A9W9BVX9</accession>
<feature type="compositionally biased region" description="Polar residues" evidence="1">
    <location>
        <begin position="190"/>
        <end position="203"/>
    </location>
</feature>
<feature type="compositionally biased region" description="Basic and acidic residues" evidence="1">
    <location>
        <begin position="204"/>
        <end position="228"/>
    </location>
</feature>
<evidence type="ECO:0000256" key="1">
    <source>
        <dbReference type="SAM" id="MobiDB-lite"/>
    </source>
</evidence>
<feature type="compositionally biased region" description="Polar residues" evidence="1">
    <location>
        <begin position="252"/>
        <end position="268"/>
    </location>
</feature>
<evidence type="ECO:0000313" key="3">
    <source>
        <dbReference type="Proteomes" id="UP001140562"/>
    </source>
</evidence>
<dbReference type="OrthoDB" id="3937441at2759"/>
<name>A0A9W9BVX9_9PLEO</name>
<dbReference type="EMBL" id="JAPEUV010000128">
    <property type="protein sequence ID" value="KAJ4332083.1"/>
    <property type="molecule type" value="Genomic_DNA"/>
</dbReference>
<keyword evidence="3" id="KW-1185">Reference proteome</keyword>
<feature type="compositionally biased region" description="Polar residues" evidence="1">
    <location>
        <begin position="371"/>
        <end position="381"/>
    </location>
</feature>
<protein>
    <submittedName>
        <fullName evidence="2">Uncharacterized protein</fullName>
    </submittedName>
</protein>
<dbReference type="AlphaFoldDB" id="A0A9W9BVX9"/>
<feature type="compositionally biased region" description="Basic and acidic residues" evidence="1">
    <location>
        <begin position="78"/>
        <end position="118"/>
    </location>
</feature>
<sequence>MSHVYRDSSDYDTPSLATGTTASSSGTRPVIHHAPRGAMPAQINTTLGQPSGPASPYRTTEFAPRSAHVDGSYAPEIIGRDEDRQRQRDERRKQQEANDREVATKLAREENRRVHFEPSRTQACAEERADKTFAGRADGREQLRPQESKARAAKEAAAKEPAAREAPAREALKKRSQTTKPAAPFRRNSVRMSSTEAVTQQHLIDSEARQMRKERAEAEDRDREEALYQHHPPTFQQQPDSRHYDQPAPRRTSVSNQARPDLSRSNSIRGAAPQPRESRREPRQAPMAYYNTLRNDLPQAREPRRPSSSHANRPVMPSAPSSAPTPDPWDVRNMRQALPDPRNQGRPLPDARGSGVGHNFPQPHAGFPYPQQASHRLNNAMYTGEYESDSEDDRDLYSPRRRH</sequence>
<organism evidence="2 3">
    <name type="scientific">Didymella glomerata</name>
    <dbReference type="NCBI Taxonomy" id="749621"/>
    <lineage>
        <taxon>Eukaryota</taxon>
        <taxon>Fungi</taxon>
        <taxon>Dikarya</taxon>
        <taxon>Ascomycota</taxon>
        <taxon>Pezizomycotina</taxon>
        <taxon>Dothideomycetes</taxon>
        <taxon>Pleosporomycetidae</taxon>
        <taxon>Pleosporales</taxon>
        <taxon>Pleosporineae</taxon>
        <taxon>Didymellaceae</taxon>
        <taxon>Didymella</taxon>
    </lineage>
</organism>
<comment type="caution">
    <text evidence="2">The sequence shown here is derived from an EMBL/GenBank/DDBJ whole genome shotgun (WGS) entry which is preliminary data.</text>
</comment>
<feature type="compositionally biased region" description="Low complexity" evidence="1">
    <location>
        <begin position="15"/>
        <end position="27"/>
    </location>
</feature>
<dbReference type="Proteomes" id="UP001140562">
    <property type="component" value="Unassembled WGS sequence"/>
</dbReference>
<feature type="region of interest" description="Disordered" evidence="1">
    <location>
        <begin position="1"/>
        <end position="403"/>
    </location>
</feature>
<feature type="compositionally biased region" description="Basic and acidic residues" evidence="1">
    <location>
        <begin position="125"/>
        <end position="173"/>
    </location>
</feature>